<name>A0AAF0USX8_SOLVR</name>
<evidence type="ECO:0000313" key="1">
    <source>
        <dbReference type="EMBL" id="WMV50546.1"/>
    </source>
</evidence>
<protein>
    <submittedName>
        <fullName evidence="1">Uncharacterized protein</fullName>
    </submittedName>
</protein>
<evidence type="ECO:0000313" key="2">
    <source>
        <dbReference type="Proteomes" id="UP001234989"/>
    </source>
</evidence>
<dbReference type="EMBL" id="CP133621">
    <property type="protein sequence ID" value="WMV50546.1"/>
    <property type="molecule type" value="Genomic_DNA"/>
</dbReference>
<keyword evidence="2" id="KW-1185">Reference proteome</keyword>
<reference evidence="1" key="1">
    <citation type="submission" date="2023-08" db="EMBL/GenBank/DDBJ databases">
        <title>A de novo genome assembly of Solanum verrucosum Schlechtendal, a Mexican diploid species geographically isolated from the other diploid A-genome species in potato relatives.</title>
        <authorList>
            <person name="Hosaka K."/>
        </authorList>
    </citation>
    <scope>NUCLEOTIDE SEQUENCE</scope>
    <source>
        <tissue evidence="1">Young leaves</tissue>
    </source>
</reference>
<dbReference type="AlphaFoldDB" id="A0AAF0USX8"/>
<accession>A0AAF0USX8</accession>
<proteinExistence type="predicted"/>
<sequence length="88" mass="9872">MHGATQIRYEKVVTGKMRGAMQIGYEKVVTRDMHGAAQIRSKKSPERSTFVLTATGSEADKIVALPRRKWRGAELGRVPIFFVADYMS</sequence>
<dbReference type="Proteomes" id="UP001234989">
    <property type="component" value="Chromosome 10"/>
</dbReference>
<organism evidence="1 2">
    <name type="scientific">Solanum verrucosum</name>
    <dbReference type="NCBI Taxonomy" id="315347"/>
    <lineage>
        <taxon>Eukaryota</taxon>
        <taxon>Viridiplantae</taxon>
        <taxon>Streptophyta</taxon>
        <taxon>Embryophyta</taxon>
        <taxon>Tracheophyta</taxon>
        <taxon>Spermatophyta</taxon>
        <taxon>Magnoliopsida</taxon>
        <taxon>eudicotyledons</taxon>
        <taxon>Gunneridae</taxon>
        <taxon>Pentapetalae</taxon>
        <taxon>asterids</taxon>
        <taxon>lamiids</taxon>
        <taxon>Solanales</taxon>
        <taxon>Solanaceae</taxon>
        <taxon>Solanoideae</taxon>
        <taxon>Solaneae</taxon>
        <taxon>Solanum</taxon>
    </lineage>
</organism>
<gene>
    <name evidence="1" type="ORF">MTR67_043931</name>
</gene>